<proteinExistence type="predicted"/>
<accession>A0A564M017</accession>
<gene>
    <name evidence="1" type="ORF">SB6422_04473</name>
</gene>
<dbReference type="Proteomes" id="UP000317374">
    <property type="component" value="Unassembled WGS sequence"/>
</dbReference>
<dbReference type="AlphaFoldDB" id="A0A564M017"/>
<sequence length="201" mass="23296">MSRNRVLYITSGVREGFFSMNYHFISDDSFFLQGLRKLHSGTGVRAFFYKVKGMCRKYPSHPGDVVVIAVSNARLRNLVIKRNEFTHCRLMIMQDVPVVPQKLTGFPWLLPKNISVEAFFSIIQRAIRTYSFHDEVSHQTLAVFEQLCNEDSPESIAEHSRICQKTIYRIKRNVFREYGLLNCNSAGVLLCRDILEMKKPI</sequence>
<protein>
    <submittedName>
        <fullName evidence="1">Uncharacterized protein</fullName>
    </submittedName>
</protein>
<name>A0A564M017_9ENTR</name>
<reference evidence="1 2" key="1">
    <citation type="submission" date="2019-07" db="EMBL/GenBank/DDBJ databases">
        <authorList>
            <person name="Brisse S."/>
            <person name="Rodrigues C."/>
            <person name="Thorpe H."/>
        </authorList>
    </citation>
    <scope>NUCLEOTIDE SEQUENCE [LARGE SCALE GENOMIC DNA]</scope>
    <source>
        <strain evidence="1">SB6422</strain>
    </source>
</reference>
<dbReference type="EMBL" id="CABGGW010000005">
    <property type="protein sequence ID" value="VUS35637.1"/>
    <property type="molecule type" value="Genomic_DNA"/>
</dbReference>
<evidence type="ECO:0000313" key="1">
    <source>
        <dbReference type="EMBL" id="VUS35637.1"/>
    </source>
</evidence>
<evidence type="ECO:0000313" key="2">
    <source>
        <dbReference type="Proteomes" id="UP000317374"/>
    </source>
</evidence>
<organism evidence="1 2">
    <name type="scientific">Klebsiella huaxiensis</name>
    <dbReference type="NCBI Taxonomy" id="2153354"/>
    <lineage>
        <taxon>Bacteria</taxon>
        <taxon>Pseudomonadati</taxon>
        <taxon>Pseudomonadota</taxon>
        <taxon>Gammaproteobacteria</taxon>
        <taxon>Enterobacterales</taxon>
        <taxon>Enterobacteriaceae</taxon>
        <taxon>Klebsiella/Raoultella group</taxon>
        <taxon>Klebsiella</taxon>
    </lineage>
</organism>